<gene>
    <name evidence="1" type="ORF">K8V47_04020</name>
</gene>
<proteinExistence type="predicted"/>
<evidence type="ECO:0000313" key="2">
    <source>
        <dbReference type="Proteomes" id="UP000711407"/>
    </source>
</evidence>
<dbReference type="InterPro" id="IPR024213">
    <property type="entry name" value="DUF3822"/>
</dbReference>
<comment type="caution">
    <text evidence="1">The sequence shown here is derived from an EMBL/GenBank/DDBJ whole genome shotgun (WGS) entry which is preliminary data.</text>
</comment>
<sequence length="267" mass="29502">MLPDNTRLTDAALWRMALLIDAGGLTALLYSTADSSEMDVRTYRFDPTDERRRLDRLSSVIYDNPLLLSDFGRVSVMVTTPYMSVIPAEAEGVAPQILKAGADDTVIVNALGVEGVRLAMKLPRDEMSFIRRTFPDADIRHRLSVLIDYFGARFTAGGNGRRLYAIVNADTVDIVVMDRRSLVHAVSQPISAPMDAAYFIMALFQQSDMDVMSDEIFIGGVTASRNAVMDTLRTYVNHVMPVIIPGSVGHTAVSDLYFDLKILTLCE</sequence>
<dbReference type="Proteomes" id="UP000711407">
    <property type="component" value="Unassembled WGS sequence"/>
</dbReference>
<reference evidence="1" key="1">
    <citation type="journal article" date="2021" name="PeerJ">
        <title>Extensive microbial diversity within the chicken gut microbiome revealed by metagenomics and culture.</title>
        <authorList>
            <person name="Gilroy R."/>
            <person name="Ravi A."/>
            <person name="Getino M."/>
            <person name="Pursley I."/>
            <person name="Horton D.L."/>
            <person name="Alikhan N.F."/>
            <person name="Baker D."/>
            <person name="Gharbi K."/>
            <person name="Hall N."/>
            <person name="Watson M."/>
            <person name="Adriaenssens E.M."/>
            <person name="Foster-Nyarko E."/>
            <person name="Jarju S."/>
            <person name="Secka A."/>
            <person name="Antonio M."/>
            <person name="Oren A."/>
            <person name="Chaudhuri R.R."/>
            <person name="La Ragione R."/>
            <person name="Hildebrand F."/>
            <person name="Pallen M.J."/>
        </authorList>
    </citation>
    <scope>NUCLEOTIDE SEQUENCE</scope>
    <source>
        <strain evidence="1">4100</strain>
    </source>
</reference>
<reference evidence="1" key="2">
    <citation type="submission" date="2021-09" db="EMBL/GenBank/DDBJ databases">
        <authorList>
            <person name="Gilroy R."/>
        </authorList>
    </citation>
    <scope>NUCLEOTIDE SEQUENCE</scope>
    <source>
        <strain evidence="1">4100</strain>
    </source>
</reference>
<dbReference type="Gene3D" id="3.30.420.260">
    <property type="match status" value="1"/>
</dbReference>
<dbReference type="CDD" id="cd24013">
    <property type="entry name" value="ASKHA_ATPase_BT3980-like"/>
    <property type="match status" value="1"/>
</dbReference>
<organism evidence="1 2">
    <name type="scientific">Candidatus Amulumruptor caecigallinarius</name>
    <dbReference type="NCBI Taxonomy" id="2109911"/>
    <lineage>
        <taxon>Bacteria</taxon>
        <taxon>Pseudomonadati</taxon>
        <taxon>Bacteroidota</taxon>
        <taxon>Bacteroidia</taxon>
        <taxon>Bacteroidales</taxon>
        <taxon>Muribaculaceae</taxon>
        <taxon>Candidatus Amulumruptor</taxon>
    </lineage>
</organism>
<name>A0A921E809_9BACT</name>
<dbReference type="Pfam" id="PF12864">
    <property type="entry name" value="DUF3822"/>
    <property type="match status" value="1"/>
</dbReference>
<accession>A0A921E809</accession>
<dbReference type="EMBL" id="DYXT01000023">
    <property type="protein sequence ID" value="HJE38910.1"/>
    <property type="molecule type" value="Genomic_DNA"/>
</dbReference>
<protein>
    <submittedName>
        <fullName evidence="1">DUF3822 family protein</fullName>
    </submittedName>
</protein>
<dbReference type="AlphaFoldDB" id="A0A921E809"/>
<evidence type="ECO:0000313" key="1">
    <source>
        <dbReference type="EMBL" id="HJE38910.1"/>
    </source>
</evidence>
<dbReference type="Gene3D" id="3.30.420.250">
    <property type="match status" value="1"/>
</dbReference>